<name>X1AHT7_9ZZZZ</name>
<dbReference type="EMBL" id="BART01017803">
    <property type="protein sequence ID" value="GAG82180.1"/>
    <property type="molecule type" value="Genomic_DNA"/>
</dbReference>
<gene>
    <name evidence="1" type="ORF">S01H4_33765</name>
</gene>
<comment type="caution">
    <text evidence="1">The sequence shown here is derived from an EMBL/GenBank/DDBJ whole genome shotgun (WGS) entry which is preliminary data.</text>
</comment>
<protein>
    <submittedName>
        <fullName evidence="1">Uncharacterized protein</fullName>
    </submittedName>
</protein>
<dbReference type="SUPFAM" id="SSF52518">
    <property type="entry name" value="Thiamin diphosphate-binding fold (THDP-binding)"/>
    <property type="match status" value="1"/>
</dbReference>
<organism evidence="1">
    <name type="scientific">marine sediment metagenome</name>
    <dbReference type="NCBI Taxonomy" id="412755"/>
    <lineage>
        <taxon>unclassified sequences</taxon>
        <taxon>metagenomes</taxon>
        <taxon>ecological metagenomes</taxon>
    </lineage>
</organism>
<dbReference type="AlphaFoldDB" id="X1AHT7"/>
<evidence type="ECO:0000313" key="1">
    <source>
        <dbReference type="EMBL" id="GAG82180.1"/>
    </source>
</evidence>
<sequence>MPLIKTKDLLGFSKKQWVLNIIEGISLKKLLTRNEAIAEGIIESGVEVVSGYQGTPPTEVILTLLPQKRN</sequence>
<accession>X1AHT7</accession>
<dbReference type="Gene3D" id="3.40.50.970">
    <property type="match status" value="1"/>
</dbReference>
<dbReference type="InterPro" id="IPR029061">
    <property type="entry name" value="THDP-binding"/>
</dbReference>
<proteinExistence type="predicted"/>
<reference evidence="1" key="1">
    <citation type="journal article" date="2014" name="Front. Microbiol.">
        <title>High frequency of phylogenetically diverse reductive dehalogenase-homologous genes in deep subseafloor sedimentary metagenomes.</title>
        <authorList>
            <person name="Kawai M."/>
            <person name="Futagami T."/>
            <person name="Toyoda A."/>
            <person name="Takaki Y."/>
            <person name="Nishi S."/>
            <person name="Hori S."/>
            <person name="Arai W."/>
            <person name="Tsubouchi T."/>
            <person name="Morono Y."/>
            <person name="Uchiyama I."/>
            <person name="Ito T."/>
            <person name="Fujiyama A."/>
            <person name="Inagaki F."/>
            <person name="Takami H."/>
        </authorList>
    </citation>
    <scope>NUCLEOTIDE SEQUENCE</scope>
    <source>
        <strain evidence="1">Expedition CK06-06</strain>
    </source>
</reference>